<dbReference type="GO" id="GO:0003993">
    <property type="term" value="F:acid phosphatase activity"/>
    <property type="evidence" value="ECO:0007669"/>
    <property type="project" value="InterPro"/>
</dbReference>
<proteinExistence type="predicted"/>
<name>A0AAX2ZF08_9FIRM</name>
<dbReference type="Gene3D" id="3.60.21.10">
    <property type="match status" value="1"/>
</dbReference>
<evidence type="ECO:0000259" key="3">
    <source>
        <dbReference type="Pfam" id="PF16656"/>
    </source>
</evidence>
<gene>
    <name evidence="4" type="ORF">JW646_11515</name>
</gene>
<dbReference type="InterPro" id="IPR004843">
    <property type="entry name" value="Calcineurin-like_PHP"/>
</dbReference>
<accession>A0AAX2ZF08</accession>
<dbReference type="RefSeq" id="WP_228415251.1">
    <property type="nucleotide sequence ID" value="NZ_CP081135.1"/>
</dbReference>
<dbReference type="GO" id="GO:0046872">
    <property type="term" value="F:metal ion binding"/>
    <property type="evidence" value="ECO:0007669"/>
    <property type="project" value="InterPro"/>
</dbReference>
<feature type="domain" description="Calcineurin-like phosphoesterase" evidence="2">
    <location>
        <begin position="142"/>
        <end position="347"/>
    </location>
</feature>
<keyword evidence="5" id="KW-1185">Reference proteome</keyword>
<dbReference type="InterPro" id="IPR029052">
    <property type="entry name" value="Metallo-depent_PP-like"/>
</dbReference>
<dbReference type="Pfam" id="PF16656">
    <property type="entry name" value="Pur_ac_phosph_N"/>
    <property type="match status" value="1"/>
</dbReference>
<feature type="domain" description="Purple acid phosphatase N-terminal" evidence="3">
    <location>
        <begin position="49"/>
        <end position="132"/>
    </location>
</feature>
<dbReference type="AlphaFoldDB" id="A0AAX2ZF08"/>
<dbReference type="SUPFAM" id="SSF56300">
    <property type="entry name" value="Metallo-dependent phosphatases"/>
    <property type="match status" value="1"/>
</dbReference>
<dbReference type="Proteomes" id="UP001198983">
    <property type="component" value="Chromosome"/>
</dbReference>
<dbReference type="InterPro" id="IPR015914">
    <property type="entry name" value="PAPs_N"/>
</dbReference>
<keyword evidence="1" id="KW-0732">Signal</keyword>
<dbReference type="PANTHER" id="PTHR22953">
    <property type="entry name" value="ACID PHOSPHATASE RELATED"/>
    <property type="match status" value="1"/>
</dbReference>
<dbReference type="EMBL" id="CP081135">
    <property type="protein sequence ID" value="UEL46282.1"/>
    <property type="molecule type" value="Genomic_DNA"/>
</dbReference>
<evidence type="ECO:0000256" key="1">
    <source>
        <dbReference type="ARBA" id="ARBA00022729"/>
    </source>
</evidence>
<dbReference type="Pfam" id="PF00149">
    <property type="entry name" value="Metallophos"/>
    <property type="match status" value="1"/>
</dbReference>
<dbReference type="KEGG" id="tem:JW646_11515"/>
<organism evidence="4 5">
    <name type="scientific">Terrisporobacter hibernicus</name>
    <dbReference type="NCBI Taxonomy" id="2813371"/>
    <lineage>
        <taxon>Bacteria</taxon>
        <taxon>Bacillati</taxon>
        <taxon>Bacillota</taxon>
        <taxon>Clostridia</taxon>
        <taxon>Peptostreptococcales</taxon>
        <taxon>Peptostreptococcaceae</taxon>
        <taxon>Terrisporobacter</taxon>
    </lineage>
</organism>
<evidence type="ECO:0000313" key="5">
    <source>
        <dbReference type="Proteomes" id="UP001198983"/>
    </source>
</evidence>
<sequence>MKNKRKIISILLSIIIIVFFPVLSISKENKNCFLGYGKERISLEYFSEICLTPGEDESMLNFSWYSRSSQGSSKIKIREEDEKERIFEGESIDIGNGFISNKVTVTNLKANTTYIYSYESDGLWSQPLEYKTQDFQNYAFVFMADPQIGASSKKTKSNIDGVEKDAYNWNKVIKKSVDKSNNPSFIVCGGDVTNATEDGDDLSKTYTSNLEYAGFLSPDYLRYIPIANAVGNHDKDNENFYNHFNVPNLTNLGETVAGGDYYFTYGNTLYLFINTNNLNILQHKKFIDDTIEKNKDIKWKIAVFHHDIYGGGRHEDDKDMKILRSEIPPILEDNKIDLVLCGHDHIYSRTYPLKNNKKIMNFTVERVENSKEKVDIIKNNNEGITYITGSSSTGSKFYKQDKNKNKYIKKIYCEEIPTYTVIEIKQDLINIVTYEVNEDKPVDNKIIIQK</sequence>
<dbReference type="Gene3D" id="2.60.40.380">
    <property type="entry name" value="Purple acid phosphatase-like, N-terminal"/>
    <property type="match status" value="1"/>
</dbReference>
<evidence type="ECO:0000259" key="2">
    <source>
        <dbReference type="Pfam" id="PF00149"/>
    </source>
</evidence>
<protein>
    <submittedName>
        <fullName evidence="4">Metallophosphoesterase family protein</fullName>
    </submittedName>
</protein>
<dbReference type="PANTHER" id="PTHR22953:SF153">
    <property type="entry name" value="PURPLE ACID PHOSPHATASE"/>
    <property type="match status" value="1"/>
</dbReference>
<dbReference type="InterPro" id="IPR039331">
    <property type="entry name" value="PAPs-like"/>
</dbReference>
<evidence type="ECO:0000313" key="4">
    <source>
        <dbReference type="EMBL" id="UEL46282.1"/>
    </source>
</evidence>
<reference evidence="4 5" key="1">
    <citation type="journal article" date="2023" name="Int. J. Syst. Evol. Microbiol.">
        <title>Terrisporobacter hibernicus sp. nov., isolated from bovine faeces in Northern Ireland.</title>
        <authorList>
            <person name="Mitchell M."/>
            <person name="Nguyen S.V."/>
            <person name="Connor M."/>
            <person name="Fairley D.J."/>
            <person name="Donoghue O."/>
            <person name="Marshall H."/>
            <person name="Koolman L."/>
            <person name="McMullan G."/>
            <person name="Schaffer K.E."/>
            <person name="McGrath J.W."/>
            <person name="Fanning S."/>
        </authorList>
    </citation>
    <scope>NUCLEOTIDE SEQUENCE [LARGE SCALE GENOMIC DNA]</scope>
    <source>
        <strain evidence="4 5">MCA3</strain>
    </source>
</reference>